<sequence length="254" mass="28394">MTAPRLLHSPALRRATSRGFVIVLLVVAIISALGGVALTPTLIGRLGPVGTPAAEAEWQRLGNVGQTYGAASAMLSVLALLGVAISLILQARESRAAREQARRALHFELLRMAMDDPFYLAVWGPFAPADTDRYREHMYANLIVSHWQMDWDVGTLDEEHLREVAAVFFQGPIGHRFWGNTRELRAKAERRHRKRWRFHTILDDEWRKAQVRAPAEPAREHSGRRLTAAVLAGAVVGAAAVRMLVRRPPGRRKR</sequence>
<evidence type="ECO:0008006" key="4">
    <source>
        <dbReference type="Google" id="ProtNLM"/>
    </source>
</evidence>
<keyword evidence="1" id="KW-0812">Transmembrane</keyword>
<dbReference type="InterPro" id="IPR045728">
    <property type="entry name" value="DUF6082"/>
</dbReference>
<accession>A0ABQ3Z6X6</accession>
<comment type="caution">
    <text evidence="2">The sequence shown here is derived from an EMBL/GenBank/DDBJ whole genome shotgun (WGS) entry which is preliminary data.</text>
</comment>
<name>A0ABQ3Z6X6_9ACTN</name>
<dbReference type="EMBL" id="BOML01000056">
    <property type="protein sequence ID" value="GIE05526.1"/>
    <property type="molecule type" value="Genomic_DNA"/>
</dbReference>
<proteinExistence type="predicted"/>
<dbReference type="Pfam" id="PF19560">
    <property type="entry name" value="DUF6082"/>
    <property type="match status" value="1"/>
</dbReference>
<protein>
    <recommendedName>
        <fullName evidence="4">DUF4760 domain-containing protein</fullName>
    </recommendedName>
</protein>
<evidence type="ECO:0000313" key="2">
    <source>
        <dbReference type="EMBL" id="GIE05526.1"/>
    </source>
</evidence>
<organism evidence="2 3">
    <name type="scientific">Paractinoplanes durhamensis</name>
    <dbReference type="NCBI Taxonomy" id="113563"/>
    <lineage>
        <taxon>Bacteria</taxon>
        <taxon>Bacillati</taxon>
        <taxon>Actinomycetota</taxon>
        <taxon>Actinomycetes</taxon>
        <taxon>Micromonosporales</taxon>
        <taxon>Micromonosporaceae</taxon>
        <taxon>Paractinoplanes</taxon>
    </lineage>
</organism>
<gene>
    <name evidence="2" type="ORF">Adu01nite_68760</name>
</gene>
<keyword evidence="3" id="KW-1185">Reference proteome</keyword>
<evidence type="ECO:0000256" key="1">
    <source>
        <dbReference type="SAM" id="Phobius"/>
    </source>
</evidence>
<feature type="transmembrane region" description="Helical" evidence="1">
    <location>
        <begin position="20"/>
        <end position="43"/>
    </location>
</feature>
<feature type="transmembrane region" description="Helical" evidence="1">
    <location>
        <begin position="68"/>
        <end position="89"/>
    </location>
</feature>
<keyword evidence="1" id="KW-0472">Membrane</keyword>
<reference evidence="2 3" key="1">
    <citation type="submission" date="2021-01" db="EMBL/GenBank/DDBJ databases">
        <title>Whole genome shotgun sequence of Actinoplanes durhamensis NBRC 14914.</title>
        <authorList>
            <person name="Komaki H."/>
            <person name="Tamura T."/>
        </authorList>
    </citation>
    <scope>NUCLEOTIDE SEQUENCE [LARGE SCALE GENOMIC DNA]</scope>
    <source>
        <strain evidence="2 3">NBRC 14914</strain>
    </source>
</reference>
<keyword evidence="1" id="KW-1133">Transmembrane helix</keyword>
<dbReference type="Proteomes" id="UP000637628">
    <property type="component" value="Unassembled WGS sequence"/>
</dbReference>
<evidence type="ECO:0000313" key="3">
    <source>
        <dbReference type="Proteomes" id="UP000637628"/>
    </source>
</evidence>